<dbReference type="GO" id="GO:0000981">
    <property type="term" value="F:DNA-binding transcription factor activity, RNA polymerase II-specific"/>
    <property type="evidence" value="ECO:0007669"/>
    <property type="project" value="InterPro"/>
</dbReference>
<keyword evidence="6" id="KW-0539">Nucleus</keyword>
<name>A0A318ZCQ2_9EURO</name>
<feature type="domain" description="C2H2-type" evidence="9">
    <location>
        <begin position="37"/>
        <end position="65"/>
    </location>
</feature>
<dbReference type="GO" id="GO:0008270">
    <property type="term" value="F:zinc ion binding"/>
    <property type="evidence" value="ECO:0007669"/>
    <property type="project" value="UniProtKB-KW"/>
</dbReference>
<dbReference type="Gene3D" id="3.30.160.60">
    <property type="entry name" value="Classic Zinc Finger"/>
    <property type="match status" value="1"/>
</dbReference>
<dbReference type="STRING" id="1450539.A0A318ZCQ2"/>
<reference evidence="10 11" key="1">
    <citation type="submission" date="2016-12" db="EMBL/GenBank/DDBJ databases">
        <title>The genomes of Aspergillus section Nigri reveals drivers in fungal speciation.</title>
        <authorList>
            <consortium name="DOE Joint Genome Institute"/>
            <person name="Vesth T.C."/>
            <person name="Nybo J."/>
            <person name="Theobald S."/>
            <person name="Brandl J."/>
            <person name="Frisvad J.C."/>
            <person name="Nielsen K.F."/>
            <person name="Lyhne E.K."/>
            <person name="Kogle M.E."/>
            <person name="Kuo A."/>
            <person name="Riley R."/>
            <person name="Clum A."/>
            <person name="Nolan M."/>
            <person name="Lipzen A."/>
            <person name="Salamov A."/>
            <person name="Henrissat B."/>
            <person name="Wiebenga A."/>
            <person name="De Vries R.P."/>
            <person name="Grigoriev I.V."/>
            <person name="Mortensen U.H."/>
            <person name="Andersen M.R."/>
            <person name="Baker S.E."/>
        </authorList>
    </citation>
    <scope>NUCLEOTIDE SEQUENCE [LARGE SCALE GENOMIC DNA]</scope>
    <source>
        <strain evidence="10 11">JOP 1030-1</strain>
    </source>
</reference>
<evidence type="ECO:0000256" key="5">
    <source>
        <dbReference type="ARBA" id="ARBA00023163"/>
    </source>
</evidence>
<dbReference type="Proteomes" id="UP000248349">
    <property type="component" value="Unassembled WGS sequence"/>
</dbReference>
<dbReference type="PROSITE" id="PS00028">
    <property type="entry name" value="ZINC_FINGER_C2H2_1"/>
    <property type="match status" value="2"/>
</dbReference>
<dbReference type="InterPro" id="IPR036864">
    <property type="entry name" value="Zn2-C6_fun-type_DNA-bd_sf"/>
</dbReference>
<dbReference type="OrthoDB" id="10261408at2759"/>
<dbReference type="InterPro" id="IPR007219">
    <property type="entry name" value="XnlR_reg_dom"/>
</dbReference>
<dbReference type="SMART" id="SM00355">
    <property type="entry name" value="ZnF_C2H2"/>
    <property type="match status" value="2"/>
</dbReference>
<dbReference type="PANTHER" id="PTHR47660:SF7">
    <property type="entry name" value="TRANSCRIPTION FACTOR WITH C2H2 AND ZN(2)-CYS(6) DNA BINDING DOMAIN (EUROFUNG)"/>
    <property type="match status" value="1"/>
</dbReference>
<dbReference type="SUPFAM" id="SSF57667">
    <property type="entry name" value="beta-beta-alpha zinc fingers"/>
    <property type="match status" value="1"/>
</dbReference>
<dbReference type="RefSeq" id="XP_025427292.1">
    <property type="nucleotide sequence ID" value="XM_025572932.1"/>
</dbReference>
<dbReference type="PROSITE" id="PS50048">
    <property type="entry name" value="ZN2_CY6_FUNGAL_2"/>
    <property type="match status" value="1"/>
</dbReference>
<dbReference type="PROSITE" id="PS00463">
    <property type="entry name" value="ZN2_CY6_FUNGAL_1"/>
    <property type="match status" value="1"/>
</dbReference>
<keyword evidence="1" id="KW-0479">Metal-binding</keyword>
<keyword evidence="4" id="KW-0238">DNA-binding</keyword>
<evidence type="ECO:0000256" key="6">
    <source>
        <dbReference type="ARBA" id="ARBA00023242"/>
    </source>
</evidence>
<keyword evidence="11" id="KW-1185">Reference proteome</keyword>
<keyword evidence="2" id="KW-0862">Zinc</keyword>
<dbReference type="GO" id="GO:0006351">
    <property type="term" value="P:DNA-templated transcription"/>
    <property type="evidence" value="ECO:0007669"/>
    <property type="project" value="InterPro"/>
</dbReference>
<sequence length="381" mass="42948">MAPKTSYQCRFPRCIASYQRKEHRRRHEAQHTRQQLPRCPTCSQEFGRRDSLRRHMRAVHGLSESGPAVKHACTRCRTQKARCQGGPPCSNCLHRGIRCSLDSQLAQQPADSSTDTSLRMLPRPNASEVVTVAPFERDKHFLGLYFKLFHPHWSFNHRGSFHESAETPLLVQSMIALGMWVSGEKDAQSKAIEIHRVLDSAIRQQRHVWDVSASQNASMGICSWPVPTYQAILLHIIFAALHRDNTGPLSLDLQPSLDPAAAALLHWLVASCKKLGMLYYPNVLSRYCQDYPAAYIWVSIEEVKRFNLAVFKVCRTFGCSTGLHVSDLQFPLPENNPLWNAAGKAEWIAAGAENVLRDGLEDPSPREWISNSASDIMKALT</sequence>
<dbReference type="GO" id="GO:0003677">
    <property type="term" value="F:DNA binding"/>
    <property type="evidence" value="ECO:0007669"/>
    <property type="project" value="UniProtKB-KW"/>
</dbReference>
<dbReference type="PANTHER" id="PTHR47660">
    <property type="entry name" value="TRANSCRIPTION FACTOR WITH C2H2 AND ZN(2)-CYS(6) DNA BINDING DOMAIN (EUROFUNG)-RELATED-RELATED"/>
    <property type="match status" value="1"/>
</dbReference>
<dbReference type="PROSITE" id="PS50157">
    <property type="entry name" value="ZINC_FINGER_C2H2_2"/>
    <property type="match status" value="2"/>
</dbReference>
<protein>
    <recommendedName>
        <fullName evidence="12">C2H2 type zinc finger domain protein</fullName>
    </recommendedName>
</protein>
<dbReference type="SMART" id="SM00066">
    <property type="entry name" value="GAL4"/>
    <property type="match status" value="1"/>
</dbReference>
<dbReference type="CDD" id="cd00067">
    <property type="entry name" value="GAL4"/>
    <property type="match status" value="1"/>
</dbReference>
<evidence type="ECO:0000256" key="2">
    <source>
        <dbReference type="ARBA" id="ARBA00022833"/>
    </source>
</evidence>
<dbReference type="GeneID" id="37074160"/>
<dbReference type="InterPro" id="IPR001138">
    <property type="entry name" value="Zn2Cys6_DnaBD"/>
</dbReference>
<evidence type="ECO:0000256" key="7">
    <source>
        <dbReference type="PROSITE-ProRule" id="PRU00042"/>
    </source>
</evidence>
<dbReference type="Pfam" id="PF04082">
    <property type="entry name" value="Fungal_trans"/>
    <property type="match status" value="1"/>
</dbReference>
<evidence type="ECO:0000313" key="11">
    <source>
        <dbReference type="Proteomes" id="UP000248349"/>
    </source>
</evidence>
<keyword evidence="5" id="KW-0804">Transcription</keyword>
<feature type="domain" description="C2H2-type" evidence="9">
    <location>
        <begin position="7"/>
        <end position="36"/>
    </location>
</feature>
<evidence type="ECO:0008006" key="12">
    <source>
        <dbReference type="Google" id="ProtNLM"/>
    </source>
</evidence>
<dbReference type="InterPro" id="IPR036236">
    <property type="entry name" value="Znf_C2H2_sf"/>
</dbReference>
<evidence type="ECO:0000256" key="4">
    <source>
        <dbReference type="ARBA" id="ARBA00023125"/>
    </source>
</evidence>
<keyword evidence="3" id="KW-0805">Transcription regulation</keyword>
<dbReference type="Pfam" id="PF00172">
    <property type="entry name" value="Zn_clus"/>
    <property type="match status" value="1"/>
</dbReference>
<evidence type="ECO:0000259" key="9">
    <source>
        <dbReference type="PROSITE" id="PS50157"/>
    </source>
</evidence>
<keyword evidence="7" id="KW-0863">Zinc-finger</keyword>
<evidence type="ECO:0000256" key="1">
    <source>
        <dbReference type="ARBA" id="ARBA00022723"/>
    </source>
</evidence>
<evidence type="ECO:0000313" key="10">
    <source>
        <dbReference type="EMBL" id="PYH41310.1"/>
    </source>
</evidence>
<dbReference type="Gene3D" id="4.10.240.10">
    <property type="entry name" value="Zn(2)-C6 fungal-type DNA-binding domain"/>
    <property type="match status" value="1"/>
</dbReference>
<feature type="domain" description="Zn(2)-C6 fungal-type" evidence="8">
    <location>
        <begin position="72"/>
        <end position="101"/>
    </location>
</feature>
<evidence type="ECO:0000256" key="3">
    <source>
        <dbReference type="ARBA" id="ARBA00023015"/>
    </source>
</evidence>
<proteinExistence type="predicted"/>
<evidence type="ECO:0000259" key="8">
    <source>
        <dbReference type="PROSITE" id="PS50048"/>
    </source>
</evidence>
<dbReference type="GO" id="GO:0009893">
    <property type="term" value="P:positive regulation of metabolic process"/>
    <property type="evidence" value="ECO:0007669"/>
    <property type="project" value="UniProtKB-ARBA"/>
</dbReference>
<dbReference type="InterPro" id="IPR013087">
    <property type="entry name" value="Znf_C2H2_type"/>
</dbReference>
<gene>
    <name evidence="10" type="ORF">BP01DRAFT_328100</name>
</gene>
<dbReference type="AlphaFoldDB" id="A0A318ZCQ2"/>
<organism evidence="10 11">
    <name type="scientific">Aspergillus saccharolyticus JOP 1030-1</name>
    <dbReference type="NCBI Taxonomy" id="1450539"/>
    <lineage>
        <taxon>Eukaryota</taxon>
        <taxon>Fungi</taxon>
        <taxon>Dikarya</taxon>
        <taxon>Ascomycota</taxon>
        <taxon>Pezizomycotina</taxon>
        <taxon>Eurotiomycetes</taxon>
        <taxon>Eurotiomycetidae</taxon>
        <taxon>Eurotiales</taxon>
        <taxon>Aspergillaceae</taxon>
        <taxon>Aspergillus</taxon>
        <taxon>Aspergillus subgen. Circumdati</taxon>
    </lineage>
</organism>
<dbReference type="EMBL" id="KZ821266">
    <property type="protein sequence ID" value="PYH41310.1"/>
    <property type="molecule type" value="Genomic_DNA"/>
</dbReference>
<dbReference type="SUPFAM" id="SSF57701">
    <property type="entry name" value="Zn2/Cys6 DNA-binding domain"/>
    <property type="match status" value="1"/>
</dbReference>
<accession>A0A318ZCQ2</accession>